<dbReference type="InterPro" id="IPR016208">
    <property type="entry name" value="Ald_Oxase/xanthine_DH-like"/>
</dbReference>
<dbReference type="PANTHER" id="PTHR11908:SF157">
    <property type="entry name" value="XANTHINE DEHYDROGENASE SUBUNIT D-RELATED"/>
    <property type="match status" value="1"/>
</dbReference>
<gene>
    <name evidence="2" type="ORF">HNR44_000179</name>
</gene>
<dbReference type="Pfam" id="PF20256">
    <property type="entry name" value="MoCoBD_2"/>
    <property type="match status" value="1"/>
</dbReference>
<dbReference type="InterPro" id="IPR000674">
    <property type="entry name" value="Ald_Oxase/Xan_DH_a/b"/>
</dbReference>
<dbReference type="SMART" id="SM01008">
    <property type="entry name" value="Ald_Xan_dh_C"/>
    <property type="match status" value="1"/>
</dbReference>
<dbReference type="EMBL" id="JACHHJ010000001">
    <property type="protein sequence ID" value="MBB6448230.1"/>
    <property type="molecule type" value="Genomic_DNA"/>
</dbReference>
<dbReference type="Pfam" id="PF01315">
    <property type="entry name" value="Ald_Xan_dh_C"/>
    <property type="match status" value="1"/>
</dbReference>
<dbReference type="InterPro" id="IPR046867">
    <property type="entry name" value="AldOxase/xan_DH_MoCoBD2"/>
</dbReference>
<evidence type="ECO:0000259" key="1">
    <source>
        <dbReference type="SMART" id="SM01008"/>
    </source>
</evidence>
<protein>
    <submittedName>
        <fullName evidence="2">Xanthine dehydrogenase D subunit</fullName>
    </submittedName>
</protein>
<feature type="domain" description="Aldehyde oxidase/xanthine dehydrogenase a/b hammerhead" evidence="1">
    <location>
        <begin position="39"/>
        <end position="145"/>
    </location>
</feature>
<dbReference type="Proteomes" id="UP000568839">
    <property type="component" value="Unassembled WGS sequence"/>
</dbReference>
<evidence type="ECO:0000313" key="2">
    <source>
        <dbReference type="EMBL" id="MBB6448230.1"/>
    </source>
</evidence>
<dbReference type="Gene3D" id="3.90.1170.50">
    <property type="entry name" value="Aldehyde oxidase/xanthine dehydrogenase, a/b hammerhead"/>
    <property type="match status" value="1"/>
</dbReference>
<accession>A0A841PHG4</accession>
<dbReference type="AlphaFoldDB" id="A0A841PHG4"/>
<sequence>MSIKVNNPIGKKHRQETSSDRFQWIGKRVPRIDGPEKVTGELQYMTDRSYPNMVWGKVLRAKYPHARITNIDTTQAKVLPGVICVLTYRDIPGFNGFGIVTPDQPVLCEDVVRCTADAVALVAAETNEIAEEALNLIQVDYEPLEVVADAEYAMTEQAPQLHPDGNIHSHVKINNGDVNQAFEEADYIFENTYYSPRQMHAFIETEGGWGMLEEDGVLTIQCPGQYAYRDRLQISRALGLNPESIHVISSPNGGAFGGKDEITVQIYLALLALHSGGRPVKIHLSREESVQAGMKRHPFKVQVKTAAKKDGTIIANQVRAVADTGAYASLGPAVIALAVEHACGPYKIPHVDIEGFCVYTNNGIAGAFRGFGVNQVCVGIETHLDMTAEKIGMDPIEIRKINAYRQGETSSIGHVVKSSVGTHQTLDKAQNCDLWVNRASYKKQPSEPWKKRGVAVATSFHGVGMGIGTPDYGAASIELLPDGRLKVAVGCEEIGTGNGTVYAQVCAEMLHCDMSDITVVQGDTSETLDGGTVTASRSIYTGSKAIATVAPQMIQLLAETAAEILHTPAKNMEIENSTVIDKKDPSNSLTFIEIYDYLSKAKASTKVNGHFYLPKEKEEIKGSGGAPHHIYGYMTHVVMVEVDTLTGETDVLRVVSIPDCGRVMNLQGLEGQTEGGAIMGIGYTLYEDVAIEEGYHKTKNFADYIFPTIRETPEIETIPVEDPEPTNPFGAKGIGEVVMIPIIPAIMSAIYDATGARVRHLPATPERIFEAMKPMNKSAPISSR</sequence>
<dbReference type="RefSeq" id="WP_184402251.1">
    <property type="nucleotide sequence ID" value="NZ_JACHHJ010000001.1"/>
</dbReference>
<dbReference type="SUPFAM" id="SSF54665">
    <property type="entry name" value="CO dehydrogenase molybdoprotein N-domain-like"/>
    <property type="match status" value="1"/>
</dbReference>
<keyword evidence="3" id="KW-1185">Reference proteome</keyword>
<dbReference type="InterPro" id="IPR036856">
    <property type="entry name" value="Ald_Oxase/Xan_DH_a/b_sf"/>
</dbReference>
<reference evidence="2 3" key="1">
    <citation type="submission" date="2020-08" db="EMBL/GenBank/DDBJ databases">
        <title>Genomic Encyclopedia of Type Strains, Phase IV (KMG-IV): sequencing the most valuable type-strain genomes for metagenomic binning, comparative biology and taxonomic classification.</title>
        <authorList>
            <person name="Goeker M."/>
        </authorList>
    </citation>
    <scope>NUCLEOTIDE SEQUENCE [LARGE SCALE GENOMIC DNA]</scope>
    <source>
        <strain evidence="2 3">DSM 21769</strain>
    </source>
</reference>
<dbReference type="GO" id="GO:0005506">
    <property type="term" value="F:iron ion binding"/>
    <property type="evidence" value="ECO:0007669"/>
    <property type="project" value="InterPro"/>
</dbReference>
<evidence type="ECO:0000313" key="3">
    <source>
        <dbReference type="Proteomes" id="UP000568839"/>
    </source>
</evidence>
<dbReference type="GO" id="GO:0016491">
    <property type="term" value="F:oxidoreductase activity"/>
    <property type="evidence" value="ECO:0007669"/>
    <property type="project" value="InterPro"/>
</dbReference>
<dbReference type="Pfam" id="PF02738">
    <property type="entry name" value="MoCoBD_1"/>
    <property type="match status" value="1"/>
</dbReference>
<dbReference type="SUPFAM" id="SSF56003">
    <property type="entry name" value="Molybdenum cofactor-binding domain"/>
    <property type="match status" value="1"/>
</dbReference>
<organism evidence="2 3">
    <name type="scientific">Geomicrobium halophilum</name>
    <dbReference type="NCBI Taxonomy" id="549000"/>
    <lineage>
        <taxon>Bacteria</taxon>
        <taxon>Bacillati</taxon>
        <taxon>Bacillota</taxon>
        <taxon>Bacilli</taxon>
        <taxon>Bacillales</taxon>
        <taxon>Geomicrobium</taxon>
    </lineage>
</organism>
<dbReference type="InterPro" id="IPR008274">
    <property type="entry name" value="AldOxase/xan_DH_MoCoBD1"/>
</dbReference>
<comment type="caution">
    <text evidence="2">The sequence shown here is derived from an EMBL/GenBank/DDBJ whole genome shotgun (WGS) entry which is preliminary data.</text>
</comment>
<proteinExistence type="predicted"/>
<name>A0A841PHG4_9BACL</name>
<dbReference type="InterPro" id="IPR037165">
    <property type="entry name" value="AldOxase/xan_DH_Mopterin-bd_sf"/>
</dbReference>
<dbReference type="PANTHER" id="PTHR11908">
    <property type="entry name" value="XANTHINE DEHYDROGENASE"/>
    <property type="match status" value="1"/>
</dbReference>
<dbReference type="Gene3D" id="3.30.365.10">
    <property type="entry name" value="Aldehyde oxidase/xanthine dehydrogenase, molybdopterin binding domain"/>
    <property type="match status" value="4"/>
</dbReference>